<accession>X1IQW1</accession>
<organism evidence="2">
    <name type="scientific">marine sediment metagenome</name>
    <dbReference type="NCBI Taxonomy" id="412755"/>
    <lineage>
        <taxon>unclassified sequences</taxon>
        <taxon>metagenomes</taxon>
        <taxon>ecological metagenomes</taxon>
    </lineage>
</organism>
<feature type="compositionally biased region" description="Acidic residues" evidence="1">
    <location>
        <begin position="1"/>
        <end position="15"/>
    </location>
</feature>
<feature type="compositionally biased region" description="Basic and acidic residues" evidence="1">
    <location>
        <begin position="16"/>
        <end position="29"/>
    </location>
</feature>
<protein>
    <submittedName>
        <fullName evidence="2">Uncharacterized protein</fullName>
    </submittedName>
</protein>
<gene>
    <name evidence="2" type="ORF">S03H2_41649</name>
</gene>
<reference evidence="2" key="1">
    <citation type="journal article" date="2014" name="Front. Microbiol.">
        <title>High frequency of phylogenetically diverse reductive dehalogenase-homologous genes in deep subseafloor sedimentary metagenomes.</title>
        <authorList>
            <person name="Kawai M."/>
            <person name="Futagami T."/>
            <person name="Toyoda A."/>
            <person name="Takaki Y."/>
            <person name="Nishi S."/>
            <person name="Hori S."/>
            <person name="Arai W."/>
            <person name="Tsubouchi T."/>
            <person name="Morono Y."/>
            <person name="Uchiyama I."/>
            <person name="Ito T."/>
            <person name="Fujiyama A."/>
            <person name="Inagaki F."/>
            <person name="Takami H."/>
        </authorList>
    </citation>
    <scope>NUCLEOTIDE SEQUENCE</scope>
    <source>
        <strain evidence="2">Expedition CK06-06</strain>
    </source>
</reference>
<proteinExistence type="predicted"/>
<feature type="region of interest" description="Disordered" evidence="1">
    <location>
        <begin position="1"/>
        <end position="51"/>
    </location>
</feature>
<evidence type="ECO:0000256" key="1">
    <source>
        <dbReference type="SAM" id="MobiDB-lite"/>
    </source>
</evidence>
<feature type="compositionally biased region" description="Polar residues" evidence="1">
    <location>
        <begin position="36"/>
        <end position="45"/>
    </location>
</feature>
<comment type="caution">
    <text evidence="2">The sequence shown here is derived from an EMBL/GenBank/DDBJ whole genome shotgun (WGS) entry which is preliminary data.</text>
</comment>
<name>X1IQW1_9ZZZZ</name>
<dbReference type="EMBL" id="BARU01025879">
    <property type="protein sequence ID" value="GAH71640.1"/>
    <property type="molecule type" value="Genomic_DNA"/>
</dbReference>
<dbReference type="AlphaFoldDB" id="X1IQW1"/>
<sequence>MTDNEITDDELEEELDKSFRENEAKRDQCGKPIPSSRETGVQRTNVKLKKD</sequence>
<evidence type="ECO:0000313" key="2">
    <source>
        <dbReference type="EMBL" id="GAH71640.1"/>
    </source>
</evidence>